<sequence length="486" mass="54274">MSTKEYDIVIIGAGIAGINAAYRIQSLLPNHTYVILETRETAGGTWDLFRYPGVRLDSDIHTFGFSWYPYHDDRNMMDGDSVFKYLNEAAKQCGIDKHILFNHRVRHAAWSSKNNQWNVTSTHLDKEVCISATYVFFATGYFDHQEPLRAQIPGLDDFNGVIVHPQFWPEDLDYSGKRIAVIGSGATAISLVPKLAETASTVTMIQRSPNYILPISSPGGNRLARLLSTTLPHQVKRFAWLAVTLVGYYVCRKFPGAAKEYLLGLVQRQLPKHIQVDPHFTPRYNVWDQRLLACPDGDFFESLHRGNVRVETANIQTCTPNSIVLDNGKSIDVDLVITATGHKLLFGGGSTLEIDGKVCDISKRFLWNGMMLQDVPNAFFALGYLTNASWTMGVDVTALSACRLINYMAKRDILAAVPLAKGPSDSTVRPLWNLNSTYMAVSGDSLPKSGIVSPWQPRTNYIVDYLHAKYRLLSEGLEFTRAAQMG</sequence>
<evidence type="ECO:0000256" key="3">
    <source>
        <dbReference type="ARBA" id="ARBA00022827"/>
    </source>
</evidence>
<dbReference type="Proteomes" id="UP000326799">
    <property type="component" value="Unassembled WGS sequence"/>
</dbReference>
<keyword evidence="7" id="KW-1185">Reference proteome</keyword>
<dbReference type="InterPro" id="IPR020946">
    <property type="entry name" value="Flavin_mOase-like"/>
</dbReference>
<dbReference type="InterPro" id="IPR036188">
    <property type="entry name" value="FAD/NAD-bd_sf"/>
</dbReference>
<evidence type="ECO:0000256" key="4">
    <source>
        <dbReference type="ARBA" id="ARBA00023002"/>
    </source>
</evidence>
<dbReference type="GO" id="GO:0004499">
    <property type="term" value="F:N,N-dimethylaniline monooxygenase activity"/>
    <property type="evidence" value="ECO:0007669"/>
    <property type="project" value="InterPro"/>
</dbReference>
<keyword evidence="2" id="KW-0285">Flavoprotein</keyword>
<comment type="cofactor">
    <cofactor evidence="1">
        <name>FAD</name>
        <dbReference type="ChEBI" id="CHEBI:57692"/>
    </cofactor>
</comment>
<dbReference type="PRINTS" id="PR00411">
    <property type="entry name" value="PNDRDTASEI"/>
</dbReference>
<dbReference type="GO" id="GO:0050660">
    <property type="term" value="F:flavin adenine dinucleotide binding"/>
    <property type="evidence" value="ECO:0007669"/>
    <property type="project" value="InterPro"/>
</dbReference>
<name>A0A5N6F3K7_9EURO</name>
<keyword evidence="4" id="KW-0560">Oxidoreductase</keyword>
<evidence type="ECO:0000313" key="6">
    <source>
        <dbReference type="EMBL" id="KAB8224227.1"/>
    </source>
</evidence>
<dbReference type="SUPFAM" id="SSF51905">
    <property type="entry name" value="FAD/NAD(P)-binding domain"/>
    <property type="match status" value="1"/>
</dbReference>
<protein>
    <recommendedName>
        <fullName evidence="8">FAD/NAD(P)-binding domain-containing protein</fullName>
    </recommendedName>
</protein>
<evidence type="ECO:0008006" key="8">
    <source>
        <dbReference type="Google" id="ProtNLM"/>
    </source>
</evidence>
<dbReference type="GO" id="GO:0050661">
    <property type="term" value="F:NADP binding"/>
    <property type="evidence" value="ECO:0007669"/>
    <property type="project" value="InterPro"/>
</dbReference>
<dbReference type="Gene3D" id="3.50.50.60">
    <property type="entry name" value="FAD/NAD(P)-binding domain"/>
    <property type="match status" value="1"/>
</dbReference>
<reference evidence="6 7" key="1">
    <citation type="submission" date="2019-04" db="EMBL/GenBank/DDBJ databases">
        <title>Fungal friends and foes A comparative genomics study of 23 Aspergillus species from section Flavi.</title>
        <authorList>
            <consortium name="DOE Joint Genome Institute"/>
            <person name="Kjaerbolling I."/>
            <person name="Vesth T.C."/>
            <person name="Frisvad J.C."/>
            <person name="Nybo J.L."/>
            <person name="Theobald S."/>
            <person name="Kildgaard S."/>
            <person name="Petersen T.I."/>
            <person name="Kuo A."/>
            <person name="Sato A."/>
            <person name="Lyhne E.K."/>
            <person name="Kogle M.E."/>
            <person name="Wiebenga A."/>
            <person name="Kun R.S."/>
            <person name="Lubbers R.J."/>
            <person name="Makela M.R."/>
            <person name="Barry K."/>
            <person name="Chovatia M."/>
            <person name="Clum A."/>
            <person name="Daum C."/>
            <person name="Haridas S."/>
            <person name="He G."/>
            <person name="LaButti K."/>
            <person name="Lipzen A."/>
            <person name="Mondo S."/>
            <person name="Pangilinan J."/>
            <person name="Riley R."/>
            <person name="Salamov A."/>
            <person name="Simmons B.A."/>
            <person name="Magnuson J.K."/>
            <person name="Henrissat B."/>
            <person name="Mortensen U.H."/>
            <person name="Larsen T.O."/>
            <person name="De vries R.P."/>
            <person name="Grigoriev I.V."/>
            <person name="Machida M."/>
            <person name="Baker S.E."/>
            <person name="Andersen M.R."/>
        </authorList>
    </citation>
    <scope>NUCLEOTIDE SEQUENCE [LARGE SCALE GENOMIC DNA]</scope>
    <source>
        <strain evidence="6 7">CBS 126849</strain>
    </source>
</reference>
<evidence type="ECO:0000256" key="5">
    <source>
        <dbReference type="ARBA" id="ARBA00023033"/>
    </source>
</evidence>
<keyword evidence="3" id="KW-0274">FAD</keyword>
<organism evidence="6 7">
    <name type="scientific">Aspergillus novoparasiticus</name>
    <dbReference type="NCBI Taxonomy" id="986946"/>
    <lineage>
        <taxon>Eukaryota</taxon>
        <taxon>Fungi</taxon>
        <taxon>Dikarya</taxon>
        <taxon>Ascomycota</taxon>
        <taxon>Pezizomycotina</taxon>
        <taxon>Eurotiomycetes</taxon>
        <taxon>Eurotiomycetidae</taxon>
        <taxon>Eurotiales</taxon>
        <taxon>Aspergillaceae</taxon>
        <taxon>Aspergillus</taxon>
        <taxon>Aspergillus subgen. Circumdati</taxon>
    </lineage>
</organism>
<dbReference type="PRINTS" id="PR00368">
    <property type="entry name" value="FADPNR"/>
</dbReference>
<evidence type="ECO:0000313" key="7">
    <source>
        <dbReference type="Proteomes" id="UP000326799"/>
    </source>
</evidence>
<dbReference type="InterPro" id="IPR051820">
    <property type="entry name" value="FAD-binding_MO"/>
</dbReference>
<keyword evidence="5" id="KW-0503">Monooxygenase</keyword>
<dbReference type="EMBL" id="ML733400">
    <property type="protein sequence ID" value="KAB8224227.1"/>
    <property type="molecule type" value="Genomic_DNA"/>
</dbReference>
<accession>A0A5N6F3K7</accession>
<dbReference type="AlphaFoldDB" id="A0A5N6F3K7"/>
<proteinExistence type="predicted"/>
<gene>
    <name evidence="6" type="ORF">BDV33DRAFT_227126</name>
</gene>
<dbReference type="Pfam" id="PF00743">
    <property type="entry name" value="FMO-like"/>
    <property type="match status" value="1"/>
</dbReference>
<evidence type="ECO:0000256" key="2">
    <source>
        <dbReference type="ARBA" id="ARBA00022630"/>
    </source>
</evidence>
<dbReference type="PANTHER" id="PTHR43872">
    <property type="entry name" value="MONOOXYGENASE, PUTATIVE (AFU_ORTHOLOGUE AFUA_8G02570)-RELATED"/>
    <property type="match status" value="1"/>
</dbReference>
<evidence type="ECO:0000256" key="1">
    <source>
        <dbReference type="ARBA" id="ARBA00001974"/>
    </source>
</evidence>
<dbReference type="PANTHER" id="PTHR43872:SF1">
    <property type="entry name" value="MONOOXYGENASE, PUTATIVE (AFU_ORTHOLOGUE AFUA_8G02570)-RELATED"/>
    <property type="match status" value="1"/>
</dbReference>